<dbReference type="InterPro" id="IPR005883">
    <property type="entry name" value="PilM"/>
</dbReference>
<dbReference type="Proteomes" id="UP000215788">
    <property type="component" value="Unassembled WGS sequence"/>
</dbReference>
<evidence type="ECO:0000313" key="2">
    <source>
        <dbReference type="Proteomes" id="UP000215788"/>
    </source>
</evidence>
<dbReference type="Gene3D" id="3.30.420.40">
    <property type="match status" value="1"/>
</dbReference>
<proteinExistence type="predicted"/>
<dbReference type="EMBL" id="NQKI01000017">
    <property type="protein sequence ID" value="OZY59170.1"/>
    <property type="molecule type" value="Genomic_DNA"/>
</dbReference>
<dbReference type="OrthoDB" id="9773403at2"/>
<dbReference type="Gene3D" id="3.30.1490.300">
    <property type="match status" value="1"/>
</dbReference>
<dbReference type="InterPro" id="IPR050696">
    <property type="entry name" value="FtsA/MreB"/>
</dbReference>
<dbReference type="Pfam" id="PF11104">
    <property type="entry name" value="PilM_2"/>
    <property type="match status" value="1"/>
</dbReference>
<dbReference type="PANTHER" id="PTHR32432:SF3">
    <property type="entry name" value="ETHANOLAMINE UTILIZATION PROTEIN EUTJ"/>
    <property type="match status" value="1"/>
</dbReference>
<dbReference type="AlphaFoldDB" id="A0A266N9V4"/>
<dbReference type="PANTHER" id="PTHR32432">
    <property type="entry name" value="CELL DIVISION PROTEIN FTSA-RELATED"/>
    <property type="match status" value="1"/>
</dbReference>
<sequence>MPGLFTKKPQRYAGVEVGPDSINIVELSRSRSGYQLEAYAMEPLPVMPLHDLTGLTAKSVAQVVSIALNKAGIQARSAAISMPDTQVICKIIEVEPGLSEQDLELHVRLEAEQYVPYDLDDAALDFQVLGPSLENPHRISVLLAVCRQQALEWHQSVLAGAGLQAKVIEVRDHAHARGVQWLSGLPGYQPDNPLAGVNVNPRLAPEALFCDAAQLLTACGLALRGFD</sequence>
<accession>A0A266N9V4</accession>
<dbReference type="InterPro" id="IPR043129">
    <property type="entry name" value="ATPase_NBD"/>
</dbReference>
<name>A0A266N9V4_9PSED</name>
<evidence type="ECO:0008006" key="3">
    <source>
        <dbReference type="Google" id="ProtNLM"/>
    </source>
</evidence>
<protein>
    <recommendedName>
        <fullName evidence="3">Pilus assembly protein PilM</fullName>
    </recommendedName>
</protein>
<comment type="caution">
    <text evidence="1">The sequence shown here is derived from an EMBL/GenBank/DDBJ whole genome shotgun (WGS) entry which is preliminary data.</text>
</comment>
<reference evidence="1 2" key="1">
    <citation type="submission" date="2017-08" db="EMBL/GenBank/DDBJ databases">
        <title>Genomic and metabolic characterisation of spoilage-associated Pseudomonas species.</title>
        <authorList>
            <person name="Stanborough T."/>
            <person name="Fegan N."/>
            <person name="Powell S.M."/>
            <person name="Singh T."/>
            <person name="Tamplin M.L."/>
            <person name="Chandry P.S."/>
        </authorList>
    </citation>
    <scope>NUCLEOTIDE SEQUENCE [LARGE SCALE GENOMIC DNA]</scope>
    <source>
        <strain evidence="1 2">L1802</strain>
    </source>
</reference>
<gene>
    <name evidence="1" type="ORF">CJF39_12450</name>
</gene>
<evidence type="ECO:0000313" key="1">
    <source>
        <dbReference type="EMBL" id="OZY59170.1"/>
    </source>
</evidence>
<dbReference type="RefSeq" id="WP_094993696.1">
    <property type="nucleotide sequence ID" value="NZ_NQKI01000017.1"/>
</dbReference>
<dbReference type="NCBIfam" id="TIGR01175">
    <property type="entry name" value="pilM"/>
    <property type="match status" value="1"/>
</dbReference>
<organism evidence="1 2">
    <name type="scientific">Pseudomonas lundensis</name>
    <dbReference type="NCBI Taxonomy" id="86185"/>
    <lineage>
        <taxon>Bacteria</taxon>
        <taxon>Pseudomonadati</taxon>
        <taxon>Pseudomonadota</taxon>
        <taxon>Gammaproteobacteria</taxon>
        <taxon>Pseudomonadales</taxon>
        <taxon>Pseudomonadaceae</taxon>
        <taxon>Pseudomonas</taxon>
    </lineage>
</organism>
<dbReference type="SUPFAM" id="SSF53067">
    <property type="entry name" value="Actin-like ATPase domain"/>
    <property type="match status" value="1"/>
</dbReference>